<dbReference type="PANTHER" id="PTHR44591:SF3">
    <property type="entry name" value="RESPONSE REGULATORY DOMAIN-CONTAINING PROTEIN"/>
    <property type="match status" value="1"/>
</dbReference>
<dbReference type="OrthoDB" id="9800029at2"/>
<evidence type="ECO:0000256" key="2">
    <source>
        <dbReference type="PROSITE-ProRule" id="PRU00169"/>
    </source>
</evidence>
<dbReference type="Proteomes" id="UP000199400">
    <property type="component" value="Unassembled WGS sequence"/>
</dbReference>
<dbReference type="Gene3D" id="3.40.50.2300">
    <property type="match status" value="1"/>
</dbReference>
<dbReference type="CDD" id="cd00156">
    <property type="entry name" value="REC"/>
    <property type="match status" value="1"/>
</dbReference>
<gene>
    <name evidence="4" type="ORF">SAMN02745121_05256</name>
</gene>
<dbReference type="STRING" id="54.SAMN02745121_05256"/>
<dbReference type="InterPro" id="IPR001789">
    <property type="entry name" value="Sig_transdc_resp-reg_receiver"/>
</dbReference>
<keyword evidence="1 2" id="KW-0597">Phosphoprotein</keyword>
<dbReference type="RefSeq" id="WP_096326875.1">
    <property type="nucleotide sequence ID" value="NZ_FOMX01000018.1"/>
</dbReference>
<organism evidence="4 5">
    <name type="scientific">Nannocystis exedens</name>
    <dbReference type="NCBI Taxonomy" id="54"/>
    <lineage>
        <taxon>Bacteria</taxon>
        <taxon>Pseudomonadati</taxon>
        <taxon>Myxococcota</taxon>
        <taxon>Polyangia</taxon>
        <taxon>Nannocystales</taxon>
        <taxon>Nannocystaceae</taxon>
        <taxon>Nannocystis</taxon>
    </lineage>
</organism>
<dbReference type="EMBL" id="FOMX01000018">
    <property type="protein sequence ID" value="SFE71778.1"/>
    <property type="molecule type" value="Genomic_DNA"/>
</dbReference>
<dbReference type="PROSITE" id="PS50110">
    <property type="entry name" value="RESPONSE_REGULATORY"/>
    <property type="match status" value="1"/>
</dbReference>
<feature type="modified residue" description="4-aspartylphosphate" evidence="2">
    <location>
        <position position="67"/>
    </location>
</feature>
<dbReference type="InterPro" id="IPR011006">
    <property type="entry name" value="CheY-like_superfamily"/>
</dbReference>
<dbReference type="Pfam" id="PF00072">
    <property type="entry name" value="Response_reg"/>
    <property type="match status" value="1"/>
</dbReference>
<evidence type="ECO:0000259" key="3">
    <source>
        <dbReference type="PROSITE" id="PS50110"/>
    </source>
</evidence>
<evidence type="ECO:0000313" key="5">
    <source>
        <dbReference type="Proteomes" id="UP000199400"/>
    </source>
</evidence>
<dbReference type="SUPFAM" id="SSF52172">
    <property type="entry name" value="CheY-like"/>
    <property type="match status" value="1"/>
</dbReference>
<evidence type="ECO:0000313" key="4">
    <source>
        <dbReference type="EMBL" id="SFE71778.1"/>
    </source>
</evidence>
<feature type="domain" description="Response regulatory" evidence="3">
    <location>
        <begin position="18"/>
        <end position="132"/>
    </location>
</feature>
<name>A0A1I2CU43_9BACT</name>
<protein>
    <submittedName>
        <fullName evidence="4">Response regulator receiver domain-containing protein</fullName>
    </submittedName>
</protein>
<dbReference type="SMART" id="SM00448">
    <property type="entry name" value="REC"/>
    <property type="match status" value="1"/>
</dbReference>
<dbReference type="InterPro" id="IPR050595">
    <property type="entry name" value="Bact_response_regulator"/>
</dbReference>
<sequence length="136" mass="14796">MTAVDAAGGATDACALPRVLVVDDERDMLEILQDFFESEGYTVQVADSGERAIELCRHGSFDVAITDMRMPGIDGLHTLISLRQLDPRLPVIVVTGYASDDTEQRCRNAGAFDCIQKPVDLDTLLRLVGAAVQTRD</sequence>
<dbReference type="GO" id="GO:0000160">
    <property type="term" value="P:phosphorelay signal transduction system"/>
    <property type="evidence" value="ECO:0007669"/>
    <property type="project" value="InterPro"/>
</dbReference>
<proteinExistence type="predicted"/>
<evidence type="ECO:0000256" key="1">
    <source>
        <dbReference type="ARBA" id="ARBA00022553"/>
    </source>
</evidence>
<dbReference type="AlphaFoldDB" id="A0A1I2CU43"/>
<reference evidence="5" key="1">
    <citation type="submission" date="2016-10" db="EMBL/GenBank/DDBJ databases">
        <authorList>
            <person name="Varghese N."/>
            <person name="Submissions S."/>
        </authorList>
    </citation>
    <scope>NUCLEOTIDE SEQUENCE [LARGE SCALE GENOMIC DNA]</scope>
    <source>
        <strain evidence="5">ATCC 25963</strain>
    </source>
</reference>
<dbReference type="PANTHER" id="PTHR44591">
    <property type="entry name" value="STRESS RESPONSE REGULATOR PROTEIN 1"/>
    <property type="match status" value="1"/>
</dbReference>
<accession>A0A1I2CU43</accession>
<keyword evidence="5" id="KW-1185">Reference proteome</keyword>